<comment type="subcellular location">
    <subcellularLocation>
        <location evidence="1">Cytoplasm</location>
    </subcellularLocation>
</comment>
<dbReference type="InterPro" id="IPR041366">
    <property type="entry name" value="Pre-PUA"/>
</dbReference>
<dbReference type="CDD" id="cd21155">
    <property type="entry name" value="PUA_MCTS-1-like"/>
    <property type="match status" value="1"/>
</dbReference>
<dbReference type="EMBL" id="HAAD01000390">
    <property type="protein sequence ID" value="CDG66622.1"/>
    <property type="molecule type" value="mRNA"/>
</dbReference>
<proteinExistence type="evidence at transcript level"/>
<evidence type="ECO:0000259" key="4">
    <source>
        <dbReference type="SMART" id="SM00359"/>
    </source>
</evidence>
<name>T2M3T5_HYDVU</name>
<dbReference type="InterPro" id="IPR002478">
    <property type="entry name" value="PUA"/>
</dbReference>
<keyword evidence="3" id="KW-0963">Cytoplasm</keyword>
<accession>T2M3T5</accession>
<dbReference type="GO" id="GO:0002188">
    <property type="term" value="P:translation reinitiation"/>
    <property type="evidence" value="ECO:0007669"/>
    <property type="project" value="UniProtKB-ARBA"/>
</dbReference>
<dbReference type="SMART" id="SM00359">
    <property type="entry name" value="PUA"/>
    <property type="match status" value="1"/>
</dbReference>
<dbReference type="GO" id="GO:0003723">
    <property type="term" value="F:RNA binding"/>
    <property type="evidence" value="ECO:0007669"/>
    <property type="project" value="InterPro"/>
</dbReference>
<dbReference type="PIRSF" id="PIRSF005067">
    <property type="entry name" value="Tma_RNA-bind_prd"/>
    <property type="match status" value="1"/>
</dbReference>
<dbReference type="InterPro" id="IPR016437">
    <property type="entry name" value="MCT-1/Tma20"/>
</dbReference>
<dbReference type="GO" id="GO:0001731">
    <property type="term" value="P:formation of translation preinitiation complex"/>
    <property type="evidence" value="ECO:0007669"/>
    <property type="project" value="TreeGrafter"/>
</dbReference>
<dbReference type="PANTHER" id="PTHR22798">
    <property type="entry name" value="MCT-1 PROTEIN"/>
    <property type="match status" value="1"/>
</dbReference>
<dbReference type="SUPFAM" id="SSF88697">
    <property type="entry name" value="PUA domain-like"/>
    <property type="match status" value="1"/>
</dbReference>
<dbReference type="InterPro" id="IPR015947">
    <property type="entry name" value="PUA-like_sf"/>
</dbReference>
<dbReference type="CDD" id="cd11609">
    <property type="entry name" value="MCT1_N"/>
    <property type="match status" value="1"/>
</dbReference>
<evidence type="ECO:0000256" key="2">
    <source>
        <dbReference type="ARBA" id="ARBA00008955"/>
    </source>
</evidence>
<dbReference type="FunFam" id="3.10.400.20:FF:000001">
    <property type="entry name" value="Malignant T-cell-amplified sequence 1"/>
    <property type="match status" value="1"/>
</dbReference>
<sequence length="219" mass="24550">MKLLNLVCTPNLSIFILMSNENVLQKVAVSIHLSVVIMFKKFIAKDEISGTTQIKSSVQRGIRAKILEQFPAIEPYIDAILPKKECMVLVKCKEHIELLSVKNNLVFFRQRDGPWMPTLRLLHQYPFLLPHEQVDKGAIRFVLSGANIMCPGLTSPGAKMTPVEKDSVVAIMAEGKDHAVSIGLTKMSTQEIAEKNKGIGVDNIHYLNDGLWVMKQLDR</sequence>
<feature type="domain" description="PUA" evidence="4">
    <location>
        <begin position="130"/>
        <end position="208"/>
    </location>
</feature>
<dbReference type="Pfam" id="PF17832">
    <property type="entry name" value="Pre-PUA"/>
    <property type="match status" value="1"/>
</dbReference>
<dbReference type="GO" id="GO:0005737">
    <property type="term" value="C:cytoplasm"/>
    <property type="evidence" value="ECO:0007669"/>
    <property type="project" value="UniProtKB-SubCell"/>
</dbReference>
<comment type="similarity">
    <text evidence="2">Belongs to the MCTS1 family.</text>
</comment>
<dbReference type="Pfam" id="PF01472">
    <property type="entry name" value="PUA"/>
    <property type="match status" value="1"/>
</dbReference>
<dbReference type="NCBIfam" id="TIGR00451">
    <property type="entry name" value="unchar_dom_2"/>
    <property type="match status" value="1"/>
</dbReference>
<evidence type="ECO:0000256" key="1">
    <source>
        <dbReference type="ARBA" id="ARBA00004496"/>
    </source>
</evidence>
<dbReference type="InterPro" id="IPR004521">
    <property type="entry name" value="Uncharacterised_CHP00451"/>
</dbReference>
<evidence type="ECO:0000313" key="5">
    <source>
        <dbReference type="EMBL" id="CDG66622.1"/>
    </source>
</evidence>
<dbReference type="PROSITE" id="PS50890">
    <property type="entry name" value="PUA"/>
    <property type="match status" value="1"/>
</dbReference>
<dbReference type="AlphaFoldDB" id="T2M3T5"/>
<dbReference type="PANTHER" id="PTHR22798:SF0">
    <property type="entry name" value="MALIGNANT T-CELL-AMPLIFIED SEQUENCE 1"/>
    <property type="match status" value="1"/>
</dbReference>
<dbReference type="OrthoDB" id="10249667at2759"/>
<gene>
    <name evidence="5" type="primary">MCTS1</name>
</gene>
<reference evidence="5" key="1">
    <citation type="journal article" date="2013" name="Genome Biol. Evol.">
        <title>Punctuated emergences of genetic and phenotypic innovations in eumetazoan, bilaterian, euteleostome, and hominidae ancestors.</title>
        <authorList>
            <person name="Wenger Y."/>
            <person name="Galliot B."/>
        </authorList>
    </citation>
    <scope>NUCLEOTIDE SEQUENCE</scope>
    <source>
        <tissue evidence="5">Whole animals</tissue>
    </source>
</reference>
<evidence type="ECO:0000256" key="3">
    <source>
        <dbReference type="ARBA" id="ARBA00022490"/>
    </source>
</evidence>
<organism evidence="5">
    <name type="scientific">Hydra vulgaris</name>
    <name type="common">Hydra</name>
    <name type="synonym">Hydra attenuata</name>
    <dbReference type="NCBI Taxonomy" id="6087"/>
    <lineage>
        <taxon>Eukaryota</taxon>
        <taxon>Metazoa</taxon>
        <taxon>Cnidaria</taxon>
        <taxon>Hydrozoa</taxon>
        <taxon>Hydroidolina</taxon>
        <taxon>Anthoathecata</taxon>
        <taxon>Aplanulata</taxon>
        <taxon>Hydridae</taxon>
        <taxon>Hydra</taxon>
    </lineage>
</organism>
<protein>
    <submittedName>
        <fullName evidence="5">Malignant T cell-amplified sequence 1</fullName>
    </submittedName>
</protein>
<dbReference type="Gene3D" id="3.10.400.20">
    <property type="match status" value="1"/>
</dbReference>
<feature type="non-terminal residue" evidence="5">
    <location>
        <position position="1"/>
    </location>
</feature>